<feature type="transmembrane region" description="Helical" evidence="1">
    <location>
        <begin position="713"/>
        <end position="732"/>
    </location>
</feature>
<accession>A0ABQ2NJR2</accession>
<organism evidence="2 3">
    <name type="scientific">Cloacibacterium rupense</name>
    <dbReference type="NCBI Taxonomy" id="517423"/>
    <lineage>
        <taxon>Bacteria</taxon>
        <taxon>Pseudomonadati</taxon>
        <taxon>Bacteroidota</taxon>
        <taxon>Flavobacteriia</taxon>
        <taxon>Flavobacteriales</taxon>
        <taxon>Weeksellaceae</taxon>
    </lineage>
</organism>
<dbReference type="Proteomes" id="UP000620064">
    <property type="component" value="Unassembled WGS sequence"/>
</dbReference>
<keyword evidence="1" id="KW-0472">Membrane</keyword>
<reference evidence="3" key="1">
    <citation type="journal article" date="2019" name="Int. J. Syst. Evol. Microbiol.">
        <title>The Global Catalogue of Microorganisms (GCM) 10K type strain sequencing project: providing services to taxonomists for standard genome sequencing and annotation.</title>
        <authorList>
            <consortium name="The Broad Institute Genomics Platform"/>
            <consortium name="The Broad Institute Genome Sequencing Center for Infectious Disease"/>
            <person name="Wu L."/>
            <person name="Ma J."/>
        </authorList>
    </citation>
    <scope>NUCLEOTIDE SEQUENCE [LARGE SCALE GENOMIC DNA]</scope>
    <source>
        <strain evidence="3">CGMCC 1.7656</strain>
    </source>
</reference>
<dbReference type="Gene3D" id="2.130.10.10">
    <property type="entry name" value="YVTN repeat-like/Quinoprotein amine dehydrogenase"/>
    <property type="match status" value="2"/>
</dbReference>
<evidence type="ECO:0000313" key="2">
    <source>
        <dbReference type="EMBL" id="GGP05118.1"/>
    </source>
</evidence>
<name>A0ABQ2NJR2_9FLAO</name>
<keyword evidence="1" id="KW-1133">Transmembrane helix</keyword>
<gene>
    <name evidence="2" type="ORF">GCM10010992_20040</name>
</gene>
<dbReference type="SUPFAM" id="SSF63829">
    <property type="entry name" value="Calcium-dependent phosphotriesterase"/>
    <property type="match status" value="1"/>
</dbReference>
<dbReference type="InterPro" id="IPR036890">
    <property type="entry name" value="HATPase_C_sf"/>
</dbReference>
<keyword evidence="1" id="KW-0812">Transmembrane</keyword>
<evidence type="ECO:0008006" key="4">
    <source>
        <dbReference type="Google" id="ProtNLM"/>
    </source>
</evidence>
<dbReference type="EMBL" id="BMLV01000004">
    <property type="protein sequence ID" value="GGP05118.1"/>
    <property type="molecule type" value="Genomic_DNA"/>
</dbReference>
<sequence length="933" mass="107569">MVLVFEFVFSQPQYDKIIYDSYNGFTNTLNDLVQDEEKMLWLSTEDGLWKFDGYNPVRIKNRYERETGRSAIKSIVYKGYIYTIFTERGCISYNLTTGEEQLLTLHEVHDISIEGNKIYLLLKNLDILIIRDHQQTLYKTGFKRTVSGYKRASIVVKNGVIFLSIPLLGFYKIEDNNLMKYSHVEGALLPGGVFGEHFKIYSESIFYSGLKYPIVIRKNNIVSQPLKGLVYHRINDFDVFQGKRYFIKDSKSVYLERGVGQYELIMSIENVELRKILVDGQHIYIATNQGLIDVVKKQDYLVNLKDDVFSQRFRVRRKIIAQENGLYLFSNPNILWYGQDQTLKRVAQPALSVYDAAKVEGGFLLGTEGKGLLFAHQDFTNFKSILPSDSNNPVCTVYYDPRLNRVYAGDYHYLYLINDYGKPAQKIIKVPNLFNDKMIKAVAIDEENNRILVGTDGGMFVVNGKNLKYVKFNIRNRIIGDILIDKGQKLAYIGDDKGLSILRLKDLRIVKQLAFDFMYPSKITGLLQDEKGRLWASTYSGIVGYDYAKDLMINLRKKNGLMNTEYNYKAKAKMQDGRLIFGGLNGYDIINPQKMNFSLNKEKGVVSGYHLIGKDSLYRKMMKDESISYRGDTYYSRLYLSVPSTLQRHQCTFEYRVNQGAWNALKDRYYIDFIGLSADVYHIEVRGSDELGKKIPFQPITIKVKESFYESSYFIVGSLILIFSLAILVFYLTNRNLNVKNEIYERVSMDLHDEVGTVLSKTSLILQYFKTIDDEQKNKIVENINQANFSLRAYINNSKHQEVAIMDLYDHCKEFVTETLSIKGIDLDFNYQGSDQDKIGSELNRDVTMCMYEITNNIIKHSSASKVSILFEWSKKFLSIKVEEHGGQLMVKEGSVGHGIKNLEKRVLRNQGNIDIVNDAEHQKMVISIGFKI</sequence>
<evidence type="ECO:0000313" key="3">
    <source>
        <dbReference type="Proteomes" id="UP000620064"/>
    </source>
</evidence>
<dbReference type="Gene3D" id="3.30.565.10">
    <property type="entry name" value="Histidine kinase-like ATPase, C-terminal domain"/>
    <property type="match status" value="1"/>
</dbReference>
<keyword evidence="3" id="KW-1185">Reference proteome</keyword>
<comment type="caution">
    <text evidence="2">The sequence shown here is derived from an EMBL/GenBank/DDBJ whole genome shotgun (WGS) entry which is preliminary data.</text>
</comment>
<proteinExistence type="predicted"/>
<dbReference type="InterPro" id="IPR015943">
    <property type="entry name" value="WD40/YVTN_repeat-like_dom_sf"/>
</dbReference>
<evidence type="ECO:0000256" key="1">
    <source>
        <dbReference type="SAM" id="Phobius"/>
    </source>
</evidence>
<protein>
    <recommendedName>
        <fullName evidence="4">Histidine kinase</fullName>
    </recommendedName>
</protein>